<reference evidence="2 3" key="2">
    <citation type="journal article" date="2009" name="PLoS ONE">
        <title>An integrated genetic and cytogenetic map of the cucumber genome.</title>
        <authorList>
            <person name="Ren Y."/>
            <person name="Zhang Z."/>
            <person name="Liu J."/>
            <person name="Staub J.E."/>
            <person name="Han Y."/>
            <person name="Cheng Z."/>
            <person name="Li X."/>
            <person name="Lu J."/>
            <person name="Miao H."/>
            <person name="Kang H."/>
            <person name="Xie B."/>
            <person name="Gu X."/>
            <person name="Wang X."/>
            <person name="Du Y."/>
            <person name="Jin W."/>
            <person name="Huang S."/>
        </authorList>
    </citation>
    <scope>NUCLEOTIDE SEQUENCE [LARGE SCALE GENOMIC DNA]</scope>
    <source>
        <strain evidence="3">cv. 9930</strain>
    </source>
</reference>
<sequence length="64" mass="6793">MGSKTSTSTLITSGRTPISEEYRPRWYIPVPAATATATAPRPGIKNLETAAKEDEATAAPTEET</sequence>
<feature type="compositionally biased region" description="Polar residues" evidence="1">
    <location>
        <begin position="1"/>
        <end position="16"/>
    </location>
</feature>
<reference evidence="2 3" key="1">
    <citation type="journal article" date="2009" name="Nat. Genet.">
        <title>The genome of the cucumber, Cucumis sativus L.</title>
        <authorList>
            <person name="Huang S."/>
            <person name="Li R."/>
            <person name="Zhang Z."/>
            <person name="Li L."/>
            <person name="Gu X."/>
            <person name="Fan W."/>
            <person name="Lucas W.J."/>
            <person name="Wang X."/>
            <person name="Xie B."/>
            <person name="Ni P."/>
            <person name="Ren Y."/>
            <person name="Zhu H."/>
            <person name="Li J."/>
            <person name="Lin K."/>
            <person name="Jin W."/>
            <person name="Fei Z."/>
            <person name="Li G."/>
            <person name="Staub J."/>
            <person name="Kilian A."/>
            <person name="van der Vossen E.A."/>
            <person name="Wu Y."/>
            <person name="Guo J."/>
            <person name="He J."/>
            <person name="Jia Z."/>
            <person name="Ren Y."/>
            <person name="Tian G."/>
            <person name="Lu Y."/>
            <person name="Ruan J."/>
            <person name="Qian W."/>
            <person name="Wang M."/>
            <person name="Huang Q."/>
            <person name="Li B."/>
            <person name="Xuan Z."/>
            <person name="Cao J."/>
            <person name="Asan"/>
            <person name="Wu Z."/>
            <person name="Zhang J."/>
            <person name="Cai Q."/>
            <person name="Bai Y."/>
            <person name="Zhao B."/>
            <person name="Han Y."/>
            <person name="Li Y."/>
            <person name="Li X."/>
            <person name="Wang S."/>
            <person name="Shi Q."/>
            <person name="Liu S."/>
            <person name="Cho W.K."/>
            <person name="Kim J.Y."/>
            <person name="Xu Y."/>
            <person name="Heller-Uszynska K."/>
            <person name="Miao H."/>
            <person name="Cheng Z."/>
            <person name="Zhang S."/>
            <person name="Wu J."/>
            <person name="Yang Y."/>
            <person name="Kang H."/>
            <person name="Li M."/>
            <person name="Liang H."/>
            <person name="Ren X."/>
            <person name="Shi Z."/>
            <person name="Wen M."/>
            <person name="Jian M."/>
            <person name="Yang H."/>
            <person name="Zhang G."/>
            <person name="Yang Z."/>
            <person name="Chen R."/>
            <person name="Liu S."/>
            <person name="Li J."/>
            <person name="Ma L."/>
            <person name="Liu H."/>
            <person name="Zhou Y."/>
            <person name="Zhao J."/>
            <person name="Fang X."/>
            <person name="Li G."/>
            <person name="Fang L."/>
            <person name="Li Y."/>
            <person name="Liu D."/>
            <person name="Zheng H."/>
            <person name="Zhang Y."/>
            <person name="Qin N."/>
            <person name="Li Z."/>
            <person name="Yang G."/>
            <person name="Yang S."/>
            <person name="Bolund L."/>
            <person name="Kristiansen K."/>
            <person name="Zheng H."/>
            <person name="Li S."/>
            <person name="Zhang X."/>
            <person name="Yang H."/>
            <person name="Wang J."/>
            <person name="Sun R."/>
            <person name="Zhang B."/>
            <person name="Jiang S."/>
            <person name="Wang J."/>
            <person name="Du Y."/>
            <person name="Li S."/>
        </authorList>
    </citation>
    <scope>NUCLEOTIDE SEQUENCE [LARGE SCALE GENOMIC DNA]</scope>
    <source>
        <strain evidence="3">cv. 9930</strain>
    </source>
</reference>
<organism evidence="2 3">
    <name type="scientific">Cucumis sativus</name>
    <name type="common">Cucumber</name>
    <dbReference type="NCBI Taxonomy" id="3659"/>
    <lineage>
        <taxon>Eukaryota</taxon>
        <taxon>Viridiplantae</taxon>
        <taxon>Streptophyta</taxon>
        <taxon>Embryophyta</taxon>
        <taxon>Tracheophyta</taxon>
        <taxon>Spermatophyta</taxon>
        <taxon>Magnoliopsida</taxon>
        <taxon>eudicotyledons</taxon>
        <taxon>Gunneridae</taxon>
        <taxon>Pentapetalae</taxon>
        <taxon>rosids</taxon>
        <taxon>fabids</taxon>
        <taxon>Cucurbitales</taxon>
        <taxon>Cucurbitaceae</taxon>
        <taxon>Benincaseae</taxon>
        <taxon>Cucumis</taxon>
    </lineage>
</organism>
<evidence type="ECO:0000313" key="2">
    <source>
        <dbReference type="EMBL" id="KGN56406.1"/>
    </source>
</evidence>
<evidence type="ECO:0000256" key="1">
    <source>
        <dbReference type="SAM" id="MobiDB-lite"/>
    </source>
</evidence>
<dbReference type="EMBL" id="CM002924">
    <property type="protein sequence ID" value="KGN56406.1"/>
    <property type="molecule type" value="Genomic_DNA"/>
</dbReference>
<feature type="region of interest" description="Disordered" evidence="1">
    <location>
        <begin position="33"/>
        <end position="64"/>
    </location>
</feature>
<evidence type="ECO:0000313" key="3">
    <source>
        <dbReference type="Proteomes" id="UP000029981"/>
    </source>
</evidence>
<dbReference type="AlphaFoldDB" id="A0A0A0L8I1"/>
<feature type="region of interest" description="Disordered" evidence="1">
    <location>
        <begin position="1"/>
        <end position="20"/>
    </location>
</feature>
<reference evidence="2 3" key="4">
    <citation type="journal article" date="2011" name="BMC Genomics">
        <title>RNA-Seq improves annotation of protein-coding genes in the cucumber genome.</title>
        <authorList>
            <person name="Li Z."/>
            <person name="Zhang Z."/>
            <person name="Yan P."/>
            <person name="Huang S."/>
            <person name="Fei Z."/>
            <person name="Lin K."/>
        </authorList>
    </citation>
    <scope>NUCLEOTIDE SEQUENCE [LARGE SCALE GENOMIC DNA]</scope>
    <source>
        <strain evidence="3">cv. 9930</strain>
    </source>
</reference>
<keyword evidence="3" id="KW-1185">Reference proteome</keyword>
<reference evidence="2 3" key="3">
    <citation type="journal article" date="2010" name="BMC Genomics">
        <title>Transcriptome sequencing and comparative analysis of cucumber flowers with different sex types.</title>
        <authorList>
            <person name="Guo S."/>
            <person name="Zheng Y."/>
            <person name="Joung J.G."/>
            <person name="Liu S."/>
            <person name="Zhang Z."/>
            <person name="Crasta O.R."/>
            <person name="Sobral B.W."/>
            <person name="Xu Y."/>
            <person name="Huang S."/>
            <person name="Fei Z."/>
        </authorList>
    </citation>
    <scope>NUCLEOTIDE SEQUENCE [LARGE SCALE GENOMIC DNA]</scope>
    <source>
        <strain evidence="3">cv. 9930</strain>
    </source>
</reference>
<name>A0A0A0L8I1_CUCSA</name>
<gene>
    <name evidence="2" type="ORF">Csa_3G119395</name>
</gene>
<protein>
    <submittedName>
        <fullName evidence="2">Uncharacterized protein</fullName>
    </submittedName>
</protein>
<dbReference type="Proteomes" id="UP000029981">
    <property type="component" value="Chromosome 3"/>
</dbReference>
<accession>A0A0A0L8I1</accession>
<dbReference type="Gramene" id="KGN56406">
    <property type="protein sequence ID" value="KGN56406"/>
    <property type="gene ID" value="Csa_3G119395"/>
</dbReference>
<proteinExistence type="predicted"/>